<organism evidence="2 3">
    <name type="scientific">Gordonia malaquae NBRC 108250</name>
    <dbReference type="NCBI Taxonomy" id="1223542"/>
    <lineage>
        <taxon>Bacteria</taxon>
        <taxon>Bacillati</taxon>
        <taxon>Actinomycetota</taxon>
        <taxon>Actinomycetes</taxon>
        <taxon>Mycobacteriales</taxon>
        <taxon>Gordoniaceae</taxon>
        <taxon>Gordonia</taxon>
    </lineage>
</organism>
<dbReference type="AlphaFoldDB" id="M3USJ7"/>
<evidence type="ECO:0000313" key="3">
    <source>
        <dbReference type="Proteomes" id="UP000035009"/>
    </source>
</evidence>
<dbReference type="RefSeq" id="WP_008376061.1">
    <property type="nucleotide sequence ID" value="NZ_BAOP01000002.1"/>
</dbReference>
<dbReference type="SUPFAM" id="SSF54427">
    <property type="entry name" value="NTF2-like"/>
    <property type="match status" value="1"/>
</dbReference>
<dbReference type="OrthoDB" id="4379928at2"/>
<dbReference type="InterPro" id="IPR032710">
    <property type="entry name" value="NTF2-like_dom_sf"/>
</dbReference>
<proteinExistence type="predicted"/>
<accession>M3USJ7</accession>
<keyword evidence="1" id="KW-0472">Membrane</keyword>
<dbReference type="STRING" id="410332.SAMN04488550_3600"/>
<name>M3USJ7_GORML</name>
<dbReference type="Gene3D" id="3.10.450.50">
    <property type="match status" value="1"/>
</dbReference>
<evidence type="ECO:0000313" key="2">
    <source>
        <dbReference type="EMBL" id="GAC78217.1"/>
    </source>
</evidence>
<evidence type="ECO:0008006" key="4">
    <source>
        <dbReference type="Google" id="ProtNLM"/>
    </source>
</evidence>
<feature type="transmembrane region" description="Helical" evidence="1">
    <location>
        <begin position="16"/>
        <end position="37"/>
    </location>
</feature>
<keyword evidence="1" id="KW-1133">Transmembrane helix</keyword>
<comment type="caution">
    <text evidence="2">The sequence shown here is derived from an EMBL/GenBank/DDBJ whole genome shotgun (WGS) entry which is preliminary data.</text>
</comment>
<evidence type="ECO:0000256" key="1">
    <source>
        <dbReference type="SAM" id="Phobius"/>
    </source>
</evidence>
<reference evidence="2 3" key="1">
    <citation type="submission" date="2013-02" db="EMBL/GenBank/DDBJ databases">
        <title>Whole genome shotgun sequence of Gordonia malaquae NBRC 108250.</title>
        <authorList>
            <person name="Yoshida I."/>
            <person name="Hosoyama A."/>
            <person name="Tsuchikane K."/>
            <person name="Ando Y."/>
            <person name="Baba S."/>
            <person name="Ohji S."/>
            <person name="Hamada M."/>
            <person name="Tamura T."/>
            <person name="Yamazoe A."/>
            <person name="Yamazaki S."/>
            <person name="Fujita N."/>
        </authorList>
    </citation>
    <scope>NUCLEOTIDE SEQUENCE [LARGE SCALE GENOMIC DNA]</scope>
    <source>
        <strain evidence="2 3">NBRC 108250</strain>
    </source>
</reference>
<dbReference type="Proteomes" id="UP000035009">
    <property type="component" value="Unassembled WGS sequence"/>
</dbReference>
<keyword evidence="1" id="KW-0812">Transmembrane</keyword>
<protein>
    <recommendedName>
        <fullName evidence="4">Mce-associated membrane protein</fullName>
    </recommendedName>
</protein>
<gene>
    <name evidence="2" type="ORF">GM1_002_01950</name>
</gene>
<dbReference type="eggNOG" id="ENOG50344NE">
    <property type="taxonomic scope" value="Bacteria"/>
</dbReference>
<dbReference type="EMBL" id="BAOP01000002">
    <property type="protein sequence ID" value="GAC78217.1"/>
    <property type="molecule type" value="Genomic_DNA"/>
</dbReference>
<sequence length="167" mass="17627">MSLVERLEAPITRRTWIAILASVVVLVAVFAWCIVALGSRSAEVSTGESRADLAAQAPTAVAAVFTVHRATWRDDREAASAALAEPLATTLRPALADGPPRGVERVEWVPETTAVVDVDGDTGTALLTVRVTVTPTSGAATSALKSVHADFVRVDDQWRLSGLDDIV</sequence>
<keyword evidence="3" id="KW-1185">Reference proteome</keyword>